<dbReference type="Pfam" id="PF00027">
    <property type="entry name" value="cNMP_binding"/>
    <property type="match status" value="1"/>
</dbReference>
<organism evidence="2 3">
    <name type="scientific">Saccharospirillum mangrovi</name>
    <dbReference type="NCBI Taxonomy" id="2161747"/>
    <lineage>
        <taxon>Bacteria</taxon>
        <taxon>Pseudomonadati</taxon>
        <taxon>Pseudomonadota</taxon>
        <taxon>Gammaproteobacteria</taxon>
        <taxon>Oceanospirillales</taxon>
        <taxon>Saccharospirillaceae</taxon>
        <taxon>Saccharospirillum</taxon>
    </lineage>
</organism>
<proteinExistence type="predicted"/>
<reference evidence="3" key="1">
    <citation type="journal article" date="2019" name="Int. J. Syst. Evol. Microbiol.">
        <title>The Global Catalogue of Microorganisms (GCM) 10K type strain sequencing project: providing services to taxonomists for standard genome sequencing and annotation.</title>
        <authorList>
            <consortium name="The Broad Institute Genomics Platform"/>
            <consortium name="The Broad Institute Genome Sequencing Center for Infectious Disease"/>
            <person name="Wu L."/>
            <person name="Ma J."/>
        </authorList>
    </citation>
    <scope>NUCLEOTIDE SEQUENCE [LARGE SCALE GENOMIC DNA]</scope>
    <source>
        <strain evidence="3">IBRC 10765</strain>
    </source>
</reference>
<dbReference type="InterPro" id="IPR000595">
    <property type="entry name" value="cNMP-bd_dom"/>
</dbReference>
<sequence>MHLLHAQNDIAHTLNQRLVQLNLLLFKDLPPPTEQLTLQPGEALDAKLPKDHWAWLVSGSMHGVIGERGVVEYEHGDLVGLTNGYALPDFGCIAQQSSLLNVYNVGDVLRHLHLSKQRAAQWTAYLLTQLSYLQQAIQVEPRDDASNHNGFLSFAPGEVMIHEGELAGEVYHVVEGHADVYRGETKVGEVLPGELFGAMAMLCGTPRTATVIARDDMLVAVVPQADFRSLIARHPETAVILLENMARAINDLNDRLREAETAHEASPA</sequence>
<dbReference type="Proteomes" id="UP001595617">
    <property type="component" value="Unassembled WGS sequence"/>
</dbReference>
<dbReference type="InterPro" id="IPR018490">
    <property type="entry name" value="cNMP-bd_dom_sf"/>
</dbReference>
<protein>
    <submittedName>
        <fullName evidence="2">Cyclic nucleotide-binding domain-containing protein</fullName>
    </submittedName>
</protein>
<dbReference type="EMBL" id="JBHRYR010000002">
    <property type="protein sequence ID" value="MFC3852075.1"/>
    <property type="molecule type" value="Genomic_DNA"/>
</dbReference>
<name>A0ABV7ZY91_9GAMM</name>
<dbReference type="SUPFAM" id="SSF51206">
    <property type="entry name" value="cAMP-binding domain-like"/>
    <property type="match status" value="1"/>
</dbReference>
<keyword evidence="3" id="KW-1185">Reference proteome</keyword>
<gene>
    <name evidence="2" type="ORF">ACFOOG_04425</name>
</gene>
<dbReference type="SMART" id="SM00100">
    <property type="entry name" value="cNMP"/>
    <property type="match status" value="1"/>
</dbReference>
<comment type="caution">
    <text evidence="2">The sequence shown here is derived from an EMBL/GenBank/DDBJ whole genome shotgun (WGS) entry which is preliminary data.</text>
</comment>
<dbReference type="CDD" id="cd00038">
    <property type="entry name" value="CAP_ED"/>
    <property type="match status" value="1"/>
</dbReference>
<dbReference type="InterPro" id="IPR014710">
    <property type="entry name" value="RmlC-like_jellyroll"/>
</dbReference>
<dbReference type="Gene3D" id="2.60.120.10">
    <property type="entry name" value="Jelly Rolls"/>
    <property type="match status" value="1"/>
</dbReference>
<evidence type="ECO:0000313" key="3">
    <source>
        <dbReference type="Proteomes" id="UP001595617"/>
    </source>
</evidence>
<dbReference type="PANTHER" id="PTHR24567">
    <property type="entry name" value="CRP FAMILY TRANSCRIPTIONAL REGULATORY PROTEIN"/>
    <property type="match status" value="1"/>
</dbReference>
<evidence type="ECO:0000259" key="1">
    <source>
        <dbReference type="PROSITE" id="PS50042"/>
    </source>
</evidence>
<evidence type="ECO:0000313" key="2">
    <source>
        <dbReference type="EMBL" id="MFC3852075.1"/>
    </source>
</evidence>
<dbReference type="PRINTS" id="PR00103">
    <property type="entry name" value="CAMPKINASE"/>
</dbReference>
<dbReference type="PROSITE" id="PS50042">
    <property type="entry name" value="CNMP_BINDING_3"/>
    <property type="match status" value="1"/>
</dbReference>
<dbReference type="InterPro" id="IPR050397">
    <property type="entry name" value="Env_Response_Regulators"/>
</dbReference>
<dbReference type="RefSeq" id="WP_380693797.1">
    <property type="nucleotide sequence ID" value="NZ_JBHRYR010000002.1"/>
</dbReference>
<accession>A0ABV7ZY91</accession>
<dbReference type="PANTHER" id="PTHR24567:SF74">
    <property type="entry name" value="HTH-TYPE TRANSCRIPTIONAL REGULATOR ARCR"/>
    <property type="match status" value="1"/>
</dbReference>
<feature type="domain" description="Cyclic nucleotide-binding" evidence="1">
    <location>
        <begin position="154"/>
        <end position="248"/>
    </location>
</feature>